<evidence type="ECO:0000256" key="1">
    <source>
        <dbReference type="ARBA" id="ARBA00004429"/>
    </source>
</evidence>
<evidence type="ECO:0000313" key="12">
    <source>
        <dbReference type="Proteomes" id="UP000491181"/>
    </source>
</evidence>
<reference evidence="11 12" key="1">
    <citation type="journal article" date="2020" name="Microbiome">
        <title>Single-cell genomics of uncultured bacteria reveals dietary fiber responders in the mouse gut microbiota.</title>
        <authorList>
            <person name="Chijiiwa R."/>
            <person name="Hosokawa M."/>
            <person name="Kogawa M."/>
            <person name="Nishikawa Y."/>
            <person name="Ide K."/>
            <person name="Sakanashi C."/>
            <person name="Takahashi K."/>
            <person name="Takeyama H."/>
        </authorList>
    </citation>
    <scope>NUCLEOTIDE SEQUENCE [LARGE SCALE GENOMIC DNA]</scope>
    <source>
        <strain evidence="11">IMSAGC_001</strain>
    </source>
</reference>
<keyword evidence="6 9" id="KW-1133">Transmembrane helix</keyword>
<feature type="transmembrane region" description="Helical" evidence="9">
    <location>
        <begin position="119"/>
        <end position="141"/>
    </location>
</feature>
<feature type="transmembrane region" description="Helical" evidence="9">
    <location>
        <begin position="240"/>
        <end position="261"/>
    </location>
</feature>
<evidence type="ECO:0000256" key="6">
    <source>
        <dbReference type="ARBA" id="ARBA00022989"/>
    </source>
</evidence>
<evidence type="ECO:0000256" key="4">
    <source>
        <dbReference type="ARBA" id="ARBA00022519"/>
    </source>
</evidence>
<evidence type="ECO:0000256" key="2">
    <source>
        <dbReference type="ARBA" id="ARBA00022448"/>
    </source>
</evidence>
<evidence type="ECO:0000313" key="11">
    <source>
        <dbReference type="EMBL" id="GFH85920.1"/>
    </source>
</evidence>
<feature type="domain" description="Major facilitator superfamily (MFS) profile" evidence="10">
    <location>
        <begin position="287"/>
        <end position="495"/>
    </location>
</feature>
<dbReference type="InterPro" id="IPR036259">
    <property type="entry name" value="MFS_trans_sf"/>
</dbReference>
<feature type="transmembrane region" description="Helical" evidence="9">
    <location>
        <begin position="425"/>
        <end position="445"/>
    </location>
</feature>
<dbReference type="GO" id="GO:0015212">
    <property type="term" value="F:cytidine transmembrane transporter activity"/>
    <property type="evidence" value="ECO:0007669"/>
    <property type="project" value="TreeGrafter"/>
</dbReference>
<evidence type="ECO:0000256" key="8">
    <source>
        <dbReference type="ARBA" id="ARBA00061021"/>
    </source>
</evidence>
<feature type="transmembrane region" description="Helical" evidence="9">
    <location>
        <begin position="86"/>
        <end position="107"/>
    </location>
</feature>
<protein>
    <submittedName>
        <fullName evidence="11">Xanthosine permease</fullName>
    </submittedName>
</protein>
<feature type="transmembrane region" description="Helical" evidence="9">
    <location>
        <begin position="289"/>
        <end position="308"/>
    </location>
</feature>
<dbReference type="GO" id="GO:0015213">
    <property type="term" value="F:uridine transmembrane transporter activity"/>
    <property type="evidence" value="ECO:0007669"/>
    <property type="project" value="TreeGrafter"/>
</dbReference>
<gene>
    <name evidence="11" type="primary">xapB</name>
    <name evidence="11" type="ORF">IMSAGC001_01324</name>
</gene>
<dbReference type="PROSITE" id="PS50850">
    <property type="entry name" value="MFS"/>
    <property type="match status" value="1"/>
</dbReference>
<proteinExistence type="inferred from homology"/>
<dbReference type="FunFam" id="1.20.1250.20:FF:000012">
    <property type="entry name" value="Nucleoside permease NupG"/>
    <property type="match status" value="1"/>
</dbReference>
<evidence type="ECO:0000256" key="5">
    <source>
        <dbReference type="ARBA" id="ARBA00022692"/>
    </source>
</evidence>
<keyword evidence="7 9" id="KW-0472">Membrane</keyword>
<dbReference type="Proteomes" id="UP000491181">
    <property type="component" value="Unassembled WGS sequence"/>
</dbReference>
<keyword evidence="2" id="KW-0813">Transport</keyword>
<dbReference type="AlphaFoldDB" id="A0A7J0A1D4"/>
<evidence type="ECO:0000259" key="10">
    <source>
        <dbReference type="PROSITE" id="PS50850"/>
    </source>
</evidence>
<feature type="transmembrane region" description="Helical" evidence="9">
    <location>
        <begin position="46"/>
        <end position="65"/>
    </location>
</feature>
<dbReference type="PANTHER" id="PTHR23522">
    <property type="entry name" value="BLL5896 PROTEIN"/>
    <property type="match status" value="1"/>
</dbReference>
<name>A0A7J0A1D4_9BACE</name>
<keyword evidence="5 9" id="KW-0812">Transmembrane</keyword>
<feature type="transmembrane region" description="Helical" evidence="9">
    <location>
        <begin position="216"/>
        <end position="234"/>
    </location>
</feature>
<dbReference type="CDD" id="cd06177">
    <property type="entry name" value="MFS_NHS"/>
    <property type="match status" value="1"/>
</dbReference>
<comment type="similarity">
    <text evidence="8">Belongs to the major facilitator superfamily. Nucleoside:H(+) symporter (NHS) (TC 2.A.1.10) family.</text>
</comment>
<feature type="transmembrane region" description="Helical" evidence="9">
    <location>
        <begin position="385"/>
        <end position="404"/>
    </location>
</feature>
<dbReference type="GO" id="GO:0005886">
    <property type="term" value="C:plasma membrane"/>
    <property type="evidence" value="ECO:0007669"/>
    <property type="project" value="UniProtKB-SubCell"/>
</dbReference>
<evidence type="ECO:0000256" key="3">
    <source>
        <dbReference type="ARBA" id="ARBA00022475"/>
    </source>
</evidence>
<sequence length="495" mass="55701">MHCVFHGIRFKVNKDWLSGIDSLLFLYPLHLLFRKQISPFFPHLCLFYRLFIQYLVYLFNENIIFASIINKRETQIKKVMSIKVRLIIMNFLQFFVWGSWLISLGGYMGRELHFEGGQIGAIFATMGIASLVMPGIIGIIADKWFNAERLYGLCHIAGAACLFYASTATSYDQMYWAMLLNLLVYMPTLSLANTVSYNSLEQYKCDLIKDFPPIRVWGTIGFICAMWAVDLTGFKNSSAQLYVGAASALLLGLYSFTLPACRPTKSENKSLLSAFGLDALVLFKKKKMAIFFLFSMLLGAALQITNTYGDLFLGSFASIPEFAESFGVKHSVILLSISQMSETLFILAIPFFLRHFGIKQVMLISMFAWVFRFGLFGFGDPGNGLWMLILSMIVYGMAFDFFNISGSLFVEQETSSSIRASAQGLFFMMTNGLGAIIGGYASGAVVDAFSVYTDGKLVSREWTDIWLIFAAYALVIGILFALVFKYKHQRESQTN</sequence>
<feature type="transmembrane region" description="Helical" evidence="9">
    <location>
        <begin position="174"/>
        <end position="195"/>
    </location>
</feature>
<keyword evidence="4" id="KW-0997">Cell inner membrane</keyword>
<organism evidence="11 12">
    <name type="scientific">Bacteroides acidifaciens</name>
    <dbReference type="NCBI Taxonomy" id="85831"/>
    <lineage>
        <taxon>Bacteria</taxon>
        <taxon>Pseudomonadati</taxon>
        <taxon>Bacteroidota</taxon>
        <taxon>Bacteroidia</taxon>
        <taxon>Bacteroidales</taxon>
        <taxon>Bacteroidaceae</taxon>
        <taxon>Bacteroides</taxon>
    </lineage>
</organism>
<dbReference type="PANTHER" id="PTHR23522:SF4">
    <property type="entry name" value="NUCLEOSIDE PERMEASE NUPG-RELATED"/>
    <property type="match status" value="1"/>
</dbReference>
<dbReference type="SUPFAM" id="SSF103473">
    <property type="entry name" value="MFS general substrate transporter"/>
    <property type="match status" value="1"/>
</dbReference>
<keyword evidence="3" id="KW-1003">Cell membrane</keyword>
<comment type="subcellular location">
    <subcellularLocation>
        <location evidence="1">Cell inner membrane</location>
        <topology evidence="1">Multi-pass membrane protein</topology>
    </subcellularLocation>
</comment>
<dbReference type="EMBL" id="BLLS01000024">
    <property type="protein sequence ID" value="GFH85920.1"/>
    <property type="molecule type" value="Genomic_DNA"/>
</dbReference>
<comment type="caution">
    <text evidence="11">The sequence shown here is derived from an EMBL/GenBank/DDBJ whole genome shotgun (WGS) entry which is preliminary data.</text>
</comment>
<evidence type="ECO:0000256" key="9">
    <source>
        <dbReference type="SAM" id="Phobius"/>
    </source>
</evidence>
<feature type="transmembrane region" description="Helical" evidence="9">
    <location>
        <begin position="465"/>
        <end position="484"/>
    </location>
</feature>
<feature type="transmembrane region" description="Helical" evidence="9">
    <location>
        <begin position="150"/>
        <end position="168"/>
    </location>
</feature>
<evidence type="ECO:0000256" key="7">
    <source>
        <dbReference type="ARBA" id="ARBA00023136"/>
    </source>
</evidence>
<dbReference type="NCBIfam" id="TIGR00889">
    <property type="entry name" value="2A0110"/>
    <property type="match status" value="1"/>
</dbReference>
<accession>A0A7J0A1D4</accession>
<dbReference type="Gene3D" id="1.20.1250.20">
    <property type="entry name" value="MFS general substrate transporter like domains"/>
    <property type="match status" value="2"/>
</dbReference>
<feature type="transmembrane region" description="Helical" evidence="9">
    <location>
        <begin position="328"/>
        <end position="349"/>
    </location>
</feature>
<dbReference type="FunFam" id="1.20.1250.20:FF:000015">
    <property type="entry name" value="Nucleoside permease NupG"/>
    <property type="match status" value="1"/>
</dbReference>
<dbReference type="Pfam" id="PF03825">
    <property type="entry name" value="Nuc_H_symport"/>
    <property type="match status" value="1"/>
</dbReference>
<dbReference type="InterPro" id="IPR020846">
    <property type="entry name" value="MFS_dom"/>
</dbReference>
<dbReference type="InterPro" id="IPR004740">
    <property type="entry name" value="Nuc_H_symport"/>
</dbReference>
<feature type="transmembrane region" description="Helical" evidence="9">
    <location>
        <begin position="361"/>
        <end position="379"/>
    </location>
</feature>